<accession>A0A9X1SUK8</accession>
<keyword evidence="2" id="KW-1185">Reference proteome</keyword>
<evidence type="ECO:0000313" key="2">
    <source>
        <dbReference type="Proteomes" id="UP001138997"/>
    </source>
</evidence>
<protein>
    <submittedName>
        <fullName evidence="1">Uncharacterized protein</fullName>
    </submittedName>
</protein>
<gene>
    <name evidence="1" type="ORF">LR394_19390</name>
</gene>
<organism evidence="1 2">
    <name type="scientific">Kineosporia babensis</name>
    <dbReference type="NCBI Taxonomy" id="499548"/>
    <lineage>
        <taxon>Bacteria</taxon>
        <taxon>Bacillati</taxon>
        <taxon>Actinomycetota</taxon>
        <taxon>Actinomycetes</taxon>
        <taxon>Kineosporiales</taxon>
        <taxon>Kineosporiaceae</taxon>
        <taxon>Kineosporia</taxon>
    </lineage>
</organism>
<sequence length="439" mass="48319">MLHGESVRAVAHRPSHAHLVRPEWPEVYPDTVCAVVVPASRPSQGLSAAVALAEELDCPLVVACSGRARVEDVARELDSWQGVAFAIPEEPPTAVRRMRTRELALESRHRFRPVAAAAGVGDPRASKSFQTKDEVVAAGADVTTGVVELVGSAADPAPYLDASTKRNVALLLSRQLGWRRLLFLDDDIQPPPASEIARGVSMLGPGGASMASWPAHEFPDNSVVCHARRTVGLTQDTFLAGGCLLVDLTRPLPFFPAVYNEDWLFCWEAVRDRRMALPGTVDQQPYNPFDPRRAAREEFGDVLGEGLFALLHQSPADLLLGLVGKGPVADRTKIVEPARYRGYWSQVIDGRRQLHGEVVARLEALARFTPAALQQLEAVRAGQERLDRITSHELAEFVALWQQDLATWRYELAQLRRQDSYKAALNQLGIDEFQRVGVM</sequence>
<name>A0A9X1SUK8_9ACTN</name>
<comment type="caution">
    <text evidence="1">The sequence shown here is derived from an EMBL/GenBank/DDBJ whole genome shotgun (WGS) entry which is preliminary data.</text>
</comment>
<reference evidence="1" key="1">
    <citation type="submission" date="2021-11" db="EMBL/GenBank/DDBJ databases">
        <title>Streptomyces corallinus and Kineosporia corallina sp. nov., two new coral-derived marine actinobacteria.</title>
        <authorList>
            <person name="Buangrab K."/>
            <person name="Sutthacheep M."/>
            <person name="Yeemin T."/>
            <person name="Harunari E."/>
            <person name="Igarashi Y."/>
            <person name="Sripreechasak P."/>
            <person name="Kanchanasin P."/>
            <person name="Tanasupawat S."/>
            <person name="Phongsopitanun W."/>
        </authorList>
    </citation>
    <scope>NUCLEOTIDE SEQUENCE</scope>
    <source>
        <strain evidence="1">JCM 31032</strain>
    </source>
</reference>
<dbReference type="AlphaFoldDB" id="A0A9X1SUK8"/>
<dbReference type="EMBL" id="JAJOMB010000010">
    <property type="protein sequence ID" value="MCD5313077.1"/>
    <property type="molecule type" value="Genomic_DNA"/>
</dbReference>
<dbReference type="RefSeq" id="WP_231443925.1">
    <property type="nucleotide sequence ID" value="NZ_JAJOMB010000010.1"/>
</dbReference>
<dbReference type="Proteomes" id="UP001138997">
    <property type="component" value="Unassembled WGS sequence"/>
</dbReference>
<evidence type="ECO:0000313" key="1">
    <source>
        <dbReference type="EMBL" id="MCD5313077.1"/>
    </source>
</evidence>
<proteinExistence type="predicted"/>